<name>A0ABV7MUC5_9HYPH</name>
<evidence type="ECO:0000256" key="2">
    <source>
        <dbReference type="SAM" id="Phobius"/>
    </source>
</evidence>
<protein>
    <recommendedName>
        <fullName evidence="5">General secretion pathway protein GspK</fullName>
    </recommendedName>
</protein>
<organism evidence="3 4">
    <name type="scientific">Mesorhizobium cantuariense</name>
    <dbReference type="NCBI Taxonomy" id="1300275"/>
    <lineage>
        <taxon>Bacteria</taxon>
        <taxon>Pseudomonadati</taxon>
        <taxon>Pseudomonadota</taxon>
        <taxon>Alphaproteobacteria</taxon>
        <taxon>Hyphomicrobiales</taxon>
        <taxon>Phyllobacteriaceae</taxon>
        <taxon>Mesorhizobium</taxon>
    </lineage>
</organism>
<proteinExistence type="predicted"/>
<feature type="compositionally biased region" description="Low complexity" evidence="1">
    <location>
        <begin position="1"/>
        <end position="18"/>
    </location>
</feature>
<evidence type="ECO:0000256" key="1">
    <source>
        <dbReference type="SAM" id="MobiDB-lite"/>
    </source>
</evidence>
<evidence type="ECO:0000313" key="3">
    <source>
        <dbReference type="EMBL" id="MFC3324689.1"/>
    </source>
</evidence>
<reference evidence="4" key="1">
    <citation type="journal article" date="2019" name="Int. J. Syst. Evol. Microbiol.">
        <title>The Global Catalogue of Microorganisms (GCM) 10K type strain sequencing project: providing services to taxonomists for standard genome sequencing and annotation.</title>
        <authorList>
            <consortium name="The Broad Institute Genomics Platform"/>
            <consortium name="The Broad Institute Genome Sequencing Center for Infectious Disease"/>
            <person name="Wu L."/>
            <person name="Ma J."/>
        </authorList>
    </citation>
    <scope>NUCLEOTIDE SEQUENCE [LARGE SCALE GENOMIC DNA]</scope>
    <source>
        <strain evidence="4">ICMP 19515</strain>
    </source>
</reference>
<keyword evidence="4" id="KW-1185">Reference proteome</keyword>
<accession>A0ABV7MUC5</accession>
<gene>
    <name evidence="3" type="ORF">ACFOJ9_23400</name>
</gene>
<feature type="transmembrane region" description="Helical" evidence="2">
    <location>
        <begin position="40"/>
        <end position="61"/>
    </location>
</feature>
<keyword evidence="2" id="KW-1133">Transmembrane helix</keyword>
<sequence length="325" mass="33356">MEERPATAAAPSATAGPGIMSGRTSHDRAGAGDESASSGFSLVAVLVFMLIVSAIVVPFAVTAKTRLMIANNEVEQERLSLLAEGLGNVIASELTGGSGPKTFALDSTPAACRSGAFSFDVRVQDHSGLVDLNAADDHLLALGFASLGFEQQASQALAEAAIRFRDNAKLFAGQPRPRSAVGPPQDKQAPFESVSELQEFSALASVPLQALHAAFTVNSKRGTISADRAPSRLRAALATGSSAAVVQAAEASAYTVDVVVRRDGSGITGEAGFIIEKSPVSDTAFWRVSRSPAGDAGTLPTVVGSAGCEVLFGTEAAQLLQVWGS</sequence>
<keyword evidence="2" id="KW-0812">Transmembrane</keyword>
<evidence type="ECO:0000313" key="4">
    <source>
        <dbReference type="Proteomes" id="UP001595648"/>
    </source>
</evidence>
<dbReference type="RefSeq" id="WP_378981743.1">
    <property type="nucleotide sequence ID" value="NZ_JBHRVD010000001.1"/>
</dbReference>
<dbReference type="Proteomes" id="UP001595648">
    <property type="component" value="Unassembled WGS sequence"/>
</dbReference>
<comment type="caution">
    <text evidence="3">The sequence shown here is derived from an EMBL/GenBank/DDBJ whole genome shotgun (WGS) entry which is preliminary data.</text>
</comment>
<evidence type="ECO:0008006" key="5">
    <source>
        <dbReference type="Google" id="ProtNLM"/>
    </source>
</evidence>
<feature type="region of interest" description="Disordered" evidence="1">
    <location>
        <begin position="1"/>
        <end position="32"/>
    </location>
</feature>
<dbReference type="EMBL" id="JBHRVD010000001">
    <property type="protein sequence ID" value="MFC3324689.1"/>
    <property type="molecule type" value="Genomic_DNA"/>
</dbReference>
<keyword evidence="2" id="KW-0472">Membrane</keyword>